<gene>
    <name evidence="2" type="ORF">H9648_18395</name>
</gene>
<feature type="compositionally biased region" description="Polar residues" evidence="1">
    <location>
        <begin position="272"/>
        <end position="302"/>
    </location>
</feature>
<protein>
    <submittedName>
        <fullName evidence="2">Uncharacterized protein</fullName>
    </submittedName>
</protein>
<evidence type="ECO:0000313" key="3">
    <source>
        <dbReference type="Proteomes" id="UP000603641"/>
    </source>
</evidence>
<dbReference type="RefSeq" id="WP_191755238.1">
    <property type="nucleotide sequence ID" value="NZ_JACSQM010000012.1"/>
</dbReference>
<reference evidence="2 3" key="1">
    <citation type="submission" date="2020-08" db="EMBL/GenBank/DDBJ databases">
        <title>A Genomic Blueprint of the Chicken Gut Microbiome.</title>
        <authorList>
            <person name="Gilroy R."/>
            <person name="Ravi A."/>
            <person name="Getino M."/>
            <person name="Pursley I."/>
            <person name="Horton D.L."/>
            <person name="Alikhan N.-F."/>
            <person name="Baker D."/>
            <person name="Gharbi K."/>
            <person name="Hall N."/>
            <person name="Watson M."/>
            <person name="Adriaenssens E.M."/>
            <person name="Foster-Nyarko E."/>
            <person name="Jarju S."/>
            <person name="Secka A."/>
            <person name="Antonio M."/>
            <person name="Oren A."/>
            <person name="Chaudhuri R."/>
            <person name="La Ragione R.M."/>
            <person name="Hildebrand F."/>
            <person name="Pallen M.J."/>
        </authorList>
    </citation>
    <scope>NUCLEOTIDE SEQUENCE [LARGE SCALE GENOMIC DNA]</scope>
    <source>
        <strain evidence="2 3">Sa2CUA10</strain>
    </source>
</reference>
<dbReference type="EMBL" id="JACSQM010000012">
    <property type="protein sequence ID" value="MBD7966019.1"/>
    <property type="molecule type" value="Genomic_DNA"/>
</dbReference>
<name>A0ABR8SRM6_9BACL</name>
<sequence>MRPIWYQDQKVCELSSIEYEALCLLLPYWGLQISDDGETISGALSTFIIGIQGLSQKKVKELNQHLSHTGIRITTDDHVKCDHRFYVDFHSGHPMPLALNTPEKQLYYLNPSPTFRLPVQAGIHKGITLKRKDGPLFLAVQPSYEEKVVEWISYLVIQTFLRVSFESLSSVSESTFFSCANKILKPINPYFAAAQIPLVDGIEESPNVETKQKPPTSSPVQNKREDLFYEATEQEPVNKRLDAPKATVPQIRPFSSAGSLITNQIPKSYEQSKVLSRNASPISPFKSNSPTEKTIQPFNKNTSDAKKTSVIRPFQPNKNTPSSD</sequence>
<dbReference type="Proteomes" id="UP000603641">
    <property type="component" value="Unassembled WGS sequence"/>
</dbReference>
<evidence type="ECO:0000256" key="1">
    <source>
        <dbReference type="SAM" id="MobiDB-lite"/>
    </source>
</evidence>
<evidence type="ECO:0000313" key="2">
    <source>
        <dbReference type="EMBL" id="MBD7966019.1"/>
    </source>
</evidence>
<comment type="caution">
    <text evidence="2">The sequence shown here is derived from an EMBL/GenBank/DDBJ whole genome shotgun (WGS) entry which is preliminary data.</text>
</comment>
<accession>A0ABR8SRM6</accession>
<keyword evidence="3" id="KW-1185">Reference proteome</keyword>
<organism evidence="2 3">
    <name type="scientific">Fictibacillus norfolkensis</name>
    <dbReference type="NCBI Taxonomy" id="2762233"/>
    <lineage>
        <taxon>Bacteria</taxon>
        <taxon>Bacillati</taxon>
        <taxon>Bacillota</taxon>
        <taxon>Bacilli</taxon>
        <taxon>Bacillales</taxon>
        <taxon>Fictibacillaceae</taxon>
        <taxon>Fictibacillus</taxon>
    </lineage>
</organism>
<feature type="region of interest" description="Disordered" evidence="1">
    <location>
        <begin position="272"/>
        <end position="324"/>
    </location>
</feature>
<proteinExistence type="predicted"/>